<keyword evidence="12" id="KW-0472">Membrane</keyword>
<keyword evidence="16" id="KW-1185">Reference proteome</keyword>
<dbReference type="EMBL" id="JQCF01000017">
    <property type="protein sequence ID" value="KRN98759.1"/>
    <property type="molecule type" value="Genomic_DNA"/>
</dbReference>
<evidence type="ECO:0000256" key="12">
    <source>
        <dbReference type="SAM" id="Phobius"/>
    </source>
</evidence>
<dbReference type="GO" id="GO:0004368">
    <property type="term" value="F:glycerol-3-phosphate dehydrogenase (quinone) activity"/>
    <property type="evidence" value="ECO:0007669"/>
    <property type="project" value="InterPro"/>
</dbReference>
<dbReference type="PROSITE" id="PS00977">
    <property type="entry name" value="FAD_G3PDH_1"/>
    <property type="match status" value="1"/>
</dbReference>
<name>A0A0R2LIS1_9LACO</name>
<dbReference type="EC" id="1.1.3.21" evidence="3"/>
<dbReference type="GO" id="GO:0046168">
    <property type="term" value="P:glycerol-3-phosphate catabolic process"/>
    <property type="evidence" value="ECO:0007669"/>
    <property type="project" value="TreeGrafter"/>
</dbReference>
<dbReference type="Gene3D" id="3.50.50.60">
    <property type="entry name" value="FAD/NAD(P)-binding domain"/>
    <property type="match status" value="1"/>
</dbReference>
<evidence type="ECO:0000256" key="2">
    <source>
        <dbReference type="ARBA" id="ARBA00007330"/>
    </source>
</evidence>
<evidence type="ECO:0000313" key="15">
    <source>
        <dbReference type="EMBL" id="KRN98759.1"/>
    </source>
</evidence>
<dbReference type="Pfam" id="PF16901">
    <property type="entry name" value="DAO_C"/>
    <property type="match status" value="1"/>
</dbReference>
<feature type="region of interest" description="Disordered" evidence="11">
    <location>
        <begin position="359"/>
        <end position="394"/>
    </location>
</feature>
<dbReference type="InterPro" id="IPR006076">
    <property type="entry name" value="FAD-dep_OxRdtase"/>
</dbReference>
<evidence type="ECO:0000256" key="8">
    <source>
        <dbReference type="ARBA" id="ARBA00023002"/>
    </source>
</evidence>
<feature type="compositionally biased region" description="Basic and acidic residues" evidence="11">
    <location>
        <begin position="362"/>
        <end position="373"/>
    </location>
</feature>
<evidence type="ECO:0000256" key="4">
    <source>
        <dbReference type="ARBA" id="ARBA00021658"/>
    </source>
</evidence>
<comment type="cofactor">
    <cofactor evidence="1">
        <name>FAD</name>
        <dbReference type="ChEBI" id="CHEBI:57692"/>
    </cofactor>
</comment>
<dbReference type="SUPFAM" id="SSF54373">
    <property type="entry name" value="FAD-linked reductases, C-terminal domain"/>
    <property type="match status" value="1"/>
</dbReference>
<dbReference type="OrthoDB" id="9766796at2"/>
<evidence type="ECO:0000256" key="11">
    <source>
        <dbReference type="SAM" id="MobiDB-lite"/>
    </source>
</evidence>
<dbReference type="GO" id="GO:0004369">
    <property type="term" value="F:glycerol-3-phosphate oxidase activity"/>
    <property type="evidence" value="ECO:0007669"/>
    <property type="project" value="UniProtKB-EC"/>
</dbReference>
<keyword evidence="12" id="KW-0812">Transmembrane</keyword>
<feature type="domain" description="Alpha-glycerophosphate oxidase C-terminal" evidence="14">
    <location>
        <begin position="444"/>
        <end position="565"/>
    </location>
</feature>
<evidence type="ECO:0000256" key="7">
    <source>
        <dbReference type="ARBA" id="ARBA00022827"/>
    </source>
</evidence>
<keyword evidence="12" id="KW-1133">Transmembrane helix</keyword>
<keyword evidence="7" id="KW-0274">FAD</keyword>
<comment type="caution">
    <text evidence="15">The sequence shown here is derived from an EMBL/GenBank/DDBJ whole genome shotgun (WGS) entry which is preliminary data.</text>
</comment>
<sequence>MTFSIKSRAEEIKKLKTRRLDLLVIGGGITGAGLALQASAAGMRTALIDMQDFGAGTSSRSTRLVHGGIRYLKSFDVEVVSETVQERAIIQHVAPHVTRPDPMLLPIYDEPGTTFSMFSVKIAMDLYDRLAGINKSEYLKKYANYTLDKEQVLKLEPQLNPENLAGGGVYLDYLNNDSRLVIENIKKAHDLGGLMVSRMKAVKVLHNQFGNACGVTVKDMISGEEFDVKAKIVLNASGPWSDFVKDLDDKHDQRKTQMRPTKGVHLVVDQSRLNVPKPTYFGSGTNDGRMIFTIPRDGKTYFGTTDTDFKGDLTHPKVDQGDVDYLLKIINKKYPNAHITLDDVESSWAGVRPLVAEEPAPVDDKKKEEEKPDVVSGASDSGSHKLTASQVSRGSSLKRADDGLITLAGGKLTDYRKMADGAMKMIIEIMNTQYARDFKPVDSASIKVSGGDFDSNHAEEELENYAKEAIAAGVDPVGAEKMANIFGSNTEEVIANAKDTKPIAGLSLAETLSLRYSMENEMTLTPEDYLFRRTNNLLFNHDEIKNVKAGVISEMAKYYDWTDDQIKDYTEKTNELINEAELDYLKDAAAVEA</sequence>
<dbReference type="PRINTS" id="PR01001">
    <property type="entry name" value="FADG3PDH"/>
</dbReference>
<dbReference type="GO" id="GO:0006071">
    <property type="term" value="P:glycerol metabolic process"/>
    <property type="evidence" value="ECO:0007669"/>
    <property type="project" value="UniProtKB-KW"/>
</dbReference>
<evidence type="ECO:0000256" key="5">
    <source>
        <dbReference type="ARBA" id="ARBA00022630"/>
    </source>
</evidence>
<evidence type="ECO:0000256" key="10">
    <source>
        <dbReference type="ARBA" id="ARBA00049503"/>
    </source>
</evidence>
<dbReference type="AlphaFoldDB" id="A0A0R2LIS1"/>
<evidence type="ECO:0000256" key="1">
    <source>
        <dbReference type="ARBA" id="ARBA00001974"/>
    </source>
</evidence>
<dbReference type="PANTHER" id="PTHR11985">
    <property type="entry name" value="GLYCEROL-3-PHOSPHATE DEHYDROGENASE"/>
    <property type="match status" value="1"/>
</dbReference>
<feature type="compositionally biased region" description="Polar residues" evidence="11">
    <location>
        <begin position="378"/>
        <end position="394"/>
    </location>
</feature>
<evidence type="ECO:0000313" key="16">
    <source>
        <dbReference type="Proteomes" id="UP000051006"/>
    </source>
</evidence>
<proteinExistence type="inferred from homology"/>
<protein>
    <recommendedName>
        <fullName evidence="4">Alpha-glycerophosphate oxidase</fullName>
        <ecNumber evidence="3">1.1.3.21</ecNumber>
    </recommendedName>
    <alternativeName>
        <fullName evidence="9">Glycerol-3-phosphate oxidase</fullName>
    </alternativeName>
</protein>
<dbReference type="PATRIC" id="fig|993692.3.peg.803"/>
<dbReference type="InterPro" id="IPR000447">
    <property type="entry name" value="G3P_DH_FAD-dep"/>
</dbReference>
<keyword evidence="6" id="KW-0319">Glycerol metabolism</keyword>
<dbReference type="InterPro" id="IPR036188">
    <property type="entry name" value="FAD/NAD-bd_sf"/>
</dbReference>
<dbReference type="InterPro" id="IPR038299">
    <property type="entry name" value="DAO_C_sf"/>
</dbReference>
<dbReference type="InterPro" id="IPR031656">
    <property type="entry name" value="DAO_C"/>
</dbReference>
<keyword evidence="5" id="KW-0285">Flavoprotein</keyword>
<comment type="similarity">
    <text evidence="2">Belongs to the FAD-dependent glycerol-3-phosphate dehydrogenase family.</text>
</comment>
<dbReference type="SUPFAM" id="SSF51905">
    <property type="entry name" value="FAD/NAD(P)-binding domain"/>
    <property type="match status" value="1"/>
</dbReference>
<evidence type="ECO:0000256" key="6">
    <source>
        <dbReference type="ARBA" id="ARBA00022798"/>
    </source>
</evidence>
<organism evidence="15 16">
    <name type="scientific">Companilactobacillus kimchiensis</name>
    <dbReference type="NCBI Taxonomy" id="993692"/>
    <lineage>
        <taxon>Bacteria</taxon>
        <taxon>Bacillati</taxon>
        <taxon>Bacillota</taxon>
        <taxon>Bacilli</taxon>
        <taxon>Lactobacillales</taxon>
        <taxon>Lactobacillaceae</taxon>
        <taxon>Companilactobacillus</taxon>
    </lineage>
</organism>
<comment type="catalytic activity">
    <reaction evidence="10">
        <text>sn-glycerol 3-phosphate + O2 = dihydroxyacetone phosphate + H2O2</text>
        <dbReference type="Rhea" id="RHEA:18369"/>
        <dbReference type="ChEBI" id="CHEBI:15379"/>
        <dbReference type="ChEBI" id="CHEBI:16240"/>
        <dbReference type="ChEBI" id="CHEBI:57597"/>
        <dbReference type="ChEBI" id="CHEBI:57642"/>
        <dbReference type="EC" id="1.1.3.21"/>
    </reaction>
</comment>
<dbReference type="Gene3D" id="3.30.9.10">
    <property type="entry name" value="D-Amino Acid Oxidase, subunit A, domain 2"/>
    <property type="match status" value="1"/>
</dbReference>
<dbReference type="Gene3D" id="1.10.8.870">
    <property type="entry name" value="Alpha-glycerophosphate oxidase, cap domain"/>
    <property type="match status" value="1"/>
</dbReference>
<reference evidence="15 16" key="1">
    <citation type="journal article" date="2015" name="Genome Announc.">
        <title>Expanding the biotechnology potential of lactobacilli through comparative genomics of 213 strains and associated genera.</title>
        <authorList>
            <person name="Sun Z."/>
            <person name="Harris H.M."/>
            <person name="McCann A."/>
            <person name="Guo C."/>
            <person name="Argimon S."/>
            <person name="Zhang W."/>
            <person name="Yang X."/>
            <person name="Jeffery I.B."/>
            <person name="Cooney J.C."/>
            <person name="Kagawa T.F."/>
            <person name="Liu W."/>
            <person name="Song Y."/>
            <person name="Salvetti E."/>
            <person name="Wrobel A."/>
            <person name="Rasinkangas P."/>
            <person name="Parkhill J."/>
            <person name="Rea M.C."/>
            <person name="O'Sullivan O."/>
            <person name="Ritari J."/>
            <person name="Douillard F.P."/>
            <person name="Paul Ross R."/>
            <person name="Yang R."/>
            <person name="Briner A.E."/>
            <person name="Felis G.E."/>
            <person name="de Vos W.M."/>
            <person name="Barrangou R."/>
            <person name="Klaenhammer T.R."/>
            <person name="Caufield P.W."/>
            <person name="Cui Y."/>
            <person name="Zhang H."/>
            <person name="O'Toole P.W."/>
        </authorList>
    </citation>
    <scope>NUCLEOTIDE SEQUENCE [LARGE SCALE GENOMIC DNA]</scope>
    <source>
        <strain evidence="15 16">DSM 24716</strain>
    </source>
</reference>
<dbReference type="Pfam" id="PF01266">
    <property type="entry name" value="DAO"/>
    <property type="match status" value="1"/>
</dbReference>
<keyword evidence="8" id="KW-0560">Oxidoreductase</keyword>
<feature type="domain" description="FAD dependent oxidoreductase" evidence="13">
    <location>
        <begin position="21"/>
        <end position="380"/>
    </location>
</feature>
<evidence type="ECO:0000256" key="3">
    <source>
        <dbReference type="ARBA" id="ARBA00013104"/>
    </source>
</evidence>
<evidence type="ECO:0000259" key="14">
    <source>
        <dbReference type="Pfam" id="PF16901"/>
    </source>
</evidence>
<feature type="transmembrane region" description="Helical" evidence="12">
    <location>
        <begin position="20"/>
        <end position="40"/>
    </location>
</feature>
<gene>
    <name evidence="15" type="ORF">IV57_GL000795</name>
</gene>
<dbReference type="PANTHER" id="PTHR11985:SF35">
    <property type="entry name" value="ANAEROBIC GLYCEROL-3-PHOSPHATE DEHYDROGENASE SUBUNIT A"/>
    <property type="match status" value="1"/>
</dbReference>
<dbReference type="RefSeq" id="WP_057881136.1">
    <property type="nucleotide sequence ID" value="NZ_JQCF01000017.1"/>
</dbReference>
<accession>A0A0R2LIS1</accession>
<evidence type="ECO:0000259" key="13">
    <source>
        <dbReference type="Pfam" id="PF01266"/>
    </source>
</evidence>
<evidence type="ECO:0000256" key="9">
    <source>
        <dbReference type="ARBA" id="ARBA00032349"/>
    </source>
</evidence>
<dbReference type="Proteomes" id="UP000051006">
    <property type="component" value="Unassembled WGS sequence"/>
</dbReference>
<dbReference type="STRING" id="993692.IV57_GL000795"/>